<accession>A0ABN2YC31</accession>
<protein>
    <recommendedName>
        <fullName evidence="4">UL36 very large tegument protein</fullName>
    </recommendedName>
</protein>
<comment type="caution">
    <text evidence="2">The sequence shown here is derived from an EMBL/GenBank/DDBJ whole genome shotgun (WGS) entry which is preliminary data.</text>
</comment>
<keyword evidence="3" id="KW-1185">Reference proteome</keyword>
<name>A0ABN2YC31_9ACTN</name>
<gene>
    <name evidence="2" type="ORF">GCM10009802_29500</name>
</gene>
<dbReference type="EMBL" id="BAAAPF010000081">
    <property type="protein sequence ID" value="GAA2124505.1"/>
    <property type="molecule type" value="Genomic_DNA"/>
</dbReference>
<reference evidence="2 3" key="1">
    <citation type="journal article" date="2019" name="Int. J. Syst. Evol. Microbiol.">
        <title>The Global Catalogue of Microorganisms (GCM) 10K type strain sequencing project: providing services to taxonomists for standard genome sequencing and annotation.</title>
        <authorList>
            <consortium name="The Broad Institute Genomics Platform"/>
            <consortium name="The Broad Institute Genome Sequencing Center for Infectious Disease"/>
            <person name="Wu L."/>
            <person name="Ma J."/>
        </authorList>
    </citation>
    <scope>NUCLEOTIDE SEQUENCE [LARGE SCALE GENOMIC DNA]</scope>
    <source>
        <strain evidence="2 3">JCM 15481</strain>
    </source>
</reference>
<dbReference type="Proteomes" id="UP001500443">
    <property type="component" value="Unassembled WGS sequence"/>
</dbReference>
<feature type="compositionally biased region" description="Low complexity" evidence="1">
    <location>
        <begin position="241"/>
        <end position="250"/>
    </location>
</feature>
<proteinExistence type="predicted"/>
<evidence type="ECO:0000313" key="2">
    <source>
        <dbReference type="EMBL" id="GAA2124505.1"/>
    </source>
</evidence>
<feature type="compositionally biased region" description="Gly residues" evidence="1">
    <location>
        <begin position="228"/>
        <end position="240"/>
    </location>
</feature>
<sequence length="502" mass="51659">MPAVAERALPPEMAELARFLRHITEWLDEETGWYGVFRRGDPDGLRACLEGSVLPPWDVVGSLLHDLAEHGDRRAADVALPRARDLHRAAVAAHDARRPDRAALTAALRARLAEHRAAEDGAERLRARLAVEPNPWTVQQLEDELAWVCDDVSRASARCAELRGRIEALDRQAAGREPVPPPPAALRGARFAGAASAPPPVLPAVGGAYEGVPPGAAGSGAERAAGAAGAGCAPGSGGADSSGAEAGAAVAPPPRSARFPGSETSGTDAPPAGGTQESTRGATPVPAAPPPRGARFAGAGDEGGGRRRKDAAEADRAAARRAAGRRLADETAATVAALRDAGRTGEAYARLSTAAAGPPEVLPDLVAELERTVGAAEVATLLWEAAALPPEGLTGAADAFAAAGRTREALQLVRHAAARPVPELTAILSGLHRAGRDRESEELLDVFAATRGSDEAVELAGADPGRLVPQLLRAARRGPSQRYRRLAHALRSVGLPGAPDSA</sequence>
<evidence type="ECO:0000256" key="1">
    <source>
        <dbReference type="SAM" id="MobiDB-lite"/>
    </source>
</evidence>
<feature type="region of interest" description="Disordered" evidence="1">
    <location>
        <begin position="216"/>
        <end position="316"/>
    </location>
</feature>
<evidence type="ECO:0008006" key="4">
    <source>
        <dbReference type="Google" id="ProtNLM"/>
    </source>
</evidence>
<organism evidence="2 3">
    <name type="scientific">Streptomyces synnematoformans</name>
    <dbReference type="NCBI Taxonomy" id="415721"/>
    <lineage>
        <taxon>Bacteria</taxon>
        <taxon>Bacillati</taxon>
        <taxon>Actinomycetota</taxon>
        <taxon>Actinomycetes</taxon>
        <taxon>Kitasatosporales</taxon>
        <taxon>Streptomycetaceae</taxon>
        <taxon>Streptomyces</taxon>
    </lineage>
</organism>
<feature type="compositionally biased region" description="Low complexity" evidence="1">
    <location>
        <begin position="216"/>
        <end position="227"/>
    </location>
</feature>
<evidence type="ECO:0000313" key="3">
    <source>
        <dbReference type="Proteomes" id="UP001500443"/>
    </source>
</evidence>